<accession>A0A955L484</accession>
<protein>
    <submittedName>
        <fullName evidence="1">Uncharacterized protein</fullName>
    </submittedName>
</protein>
<comment type="caution">
    <text evidence="1">The sequence shown here is derived from an EMBL/GenBank/DDBJ whole genome shotgun (WGS) entry which is preliminary data.</text>
</comment>
<dbReference type="EMBL" id="JAGQLG010000171">
    <property type="protein sequence ID" value="MCA9382580.1"/>
    <property type="molecule type" value="Genomic_DNA"/>
</dbReference>
<name>A0A955L484_9BACT</name>
<proteinExistence type="predicted"/>
<dbReference type="Proteomes" id="UP000782843">
    <property type="component" value="Unassembled WGS sequence"/>
</dbReference>
<evidence type="ECO:0000313" key="2">
    <source>
        <dbReference type="Proteomes" id="UP000782843"/>
    </source>
</evidence>
<reference evidence="1" key="1">
    <citation type="submission" date="2020-04" db="EMBL/GenBank/DDBJ databases">
        <authorList>
            <person name="Zhang T."/>
        </authorList>
    </citation>
    <scope>NUCLEOTIDE SEQUENCE</scope>
    <source>
        <strain evidence="1">HKST-UBA10</strain>
    </source>
</reference>
<reference evidence="1" key="2">
    <citation type="journal article" date="2021" name="Microbiome">
        <title>Successional dynamics and alternative stable states in a saline activated sludge microbial community over 9 years.</title>
        <authorList>
            <person name="Wang Y."/>
            <person name="Ye J."/>
            <person name="Ju F."/>
            <person name="Liu L."/>
            <person name="Boyd J.A."/>
            <person name="Deng Y."/>
            <person name="Parks D.H."/>
            <person name="Jiang X."/>
            <person name="Yin X."/>
            <person name="Woodcroft B.J."/>
            <person name="Tyson G.W."/>
            <person name="Hugenholtz P."/>
            <person name="Polz M.F."/>
            <person name="Zhang T."/>
        </authorList>
    </citation>
    <scope>NUCLEOTIDE SEQUENCE</scope>
    <source>
        <strain evidence="1">HKST-UBA10</strain>
    </source>
</reference>
<evidence type="ECO:0000313" key="1">
    <source>
        <dbReference type="EMBL" id="MCA9382580.1"/>
    </source>
</evidence>
<dbReference type="AlphaFoldDB" id="A0A955L484"/>
<gene>
    <name evidence="1" type="ORF">KC660_04205</name>
</gene>
<organism evidence="1 2">
    <name type="scientific">Candidatus Dojkabacteria bacterium</name>
    <dbReference type="NCBI Taxonomy" id="2099670"/>
    <lineage>
        <taxon>Bacteria</taxon>
        <taxon>Candidatus Dojkabacteria</taxon>
    </lineage>
</organism>
<sequence length="238" mass="28016">MLIKFAPEEISKFDIIIDETEPVYPKAYLEEREREWQKHIEKNPKNWNGKIYDLRNIVNVGGRTKFFFRISEFKDSVVRERLTDTYILEKFGLNCLQQAAAVHVITLTTDNQMTFGKRTSFVFKEVNKYAWVGGALSPSEQLITTFNDVVKQGVNEFKEEAGFQIEVNDLELYGLSLFRSIYAFVFKLKQRVDIENFSDNEKIEFDRFIKIKPKDLIARNDLDELVEHLKIHIVNDFL</sequence>